<reference evidence="1 3" key="1">
    <citation type="submission" date="2017-11" db="EMBL/GenBank/DDBJ databases">
        <title>The genome of Rhizophagus clarus HR1 reveals common genetic basis of auxotrophy among arbuscular mycorrhizal fungi.</title>
        <authorList>
            <person name="Kobayashi Y."/>
        </authorList>
    </citation>
    <scope>NUCLEOTIDE SEQUENCE [LARGE SCALE GENOMIC DNA]</scope>
    <source>
        <strain evidence="1 3">HR1</strain>
    </source>
</reference>
<dbReference type="AlphaFoldDB" id="A0A2Z6SE56"/>
<dbReference type="GO" id="GO:0032259">
    <property type="term" value="P:methylation"/>
    <property type="evidence" value="ECO:0007669"/>
    <property type="project" value="UniProtKB-KW"/>
</dbReference>
<keyword evidence="3" id="KW-1185">Reference proteome</keyword>
<evidence type="ECO:0000313" key="1">
    <source>
        <dbReference type="EMBL" id="GBC08350.1"/>
    </source>
</evidence>
<dbReference type="Proteomes" id="UP000247702">
    <property type="component" value="Unassembled WGS sequence"/>
</dbReference>
<comment type="caution">
    <text evidence="1">The sequence shown here is derived from an EMBL/GenBank/DDBJ whole genome shotgun (WGS) entry which is preliminary data.</text>
</comment>
<dbReference type="STRING" id="94130.A0A2Z6SE56"/>
<organism evidence="1 3">
    <name type="scientific">Rhizophagus clarus</name>
    <dbReference type="NCBI Taxonomy" id="94130"/>
    <lineage>
        <taxon>Eukaryota</taxon>
        <taxon>Fungi</taxon>
        <taxon>Fungi incertae sedis</taxon>
        <taxon>Mucoromycota</taxon>
        <taxon>Glomeromycotina</taxon>
        <taxon>Glomeromycetes</taxon>
        <taxon>Glomerales</taxon>
        <taxon>Glomeraceae</taxon>
        <taxon>Rhizophagus</taxon>
    </lineage>
</organism>
<dbReference type="InterPro" id="IPR029063">
    <property type="entry name" value="SAM-dependent_MTases_sf"/>
</dbReference>
<dbReference type="Proteomes" id="UP000615446">
    <property type="component" value="Unassembled WGS sequence"/>
</dbReference>
<dbReference type="PANTHER" id="PTHR14614">
    <property type="entry name" value="HEPATOCELLULAR CARCINOMA-ASSOCIATED ANTIGEN"/>
    <property type="match status" value="1"/>
</dbReference>
<protein>
    <submittedName>
        <fullName evidence="2">Protein-lysine methyltransferase METTL21C</fullName>
    </submittedName>
</protein>
<dbReference type="EMBL" id="BLAL01000274">
    <property type="protein sequence ID" value="GES98705.1"/>
    <property type="molecule type" value="Genomic_DNA"/>
</dbReference>
<dbReference type="Pfam" id="PF10294">
    <property type="entry name" value="Methyltransf_16"/>
    <property type="match status" value="2"/>
</dbReference>
<dbReference type="SUPFAM" id="SSF53335">
    <property type="entry name" value="S-adenosyl-L-methionine-dependent methyltransferases"/>
    <property type="match status" value="1"/>
</dbReference>
<evidence type="ECO:0000313" key="3">
    <source>
        <dbReference type="Proteomes" id="UP000247702"/>
    </source>
</evidence>
<keyword evidence="2" id="KW-0808">Transferase</keyword>
<evidence type="ECO:0000313" key="2">
    <source>
        <dbReference type="EMBL" id="GES98705.1"/>
    </source>
</evidence>
<reference evidence="2" key="2">
    <citation type="submission" date="2019-10" db="EMBL/GenBank/DDBJ databases">
        <title>Conservation and host-specific expression of non-tandemly repeated heterogenous ribosome RNA gene in arbuscular mycorrhizal fungi.</title>
        <authorList>
            <person name="Maeda T."/>
            <person name="Kobayashi Y."/>
            <person name="Nakagawa T."/>
            <person name="Ezawa T."/>
            <person name="Yamaguchi K."/>
            <person name="Bino T."/>
            <person name="Nishimoto Y."/>
            <person name="Shigenobu S."/>
            <person name="Kawaguchi M."/>
        </authorList>
    </citation>
    <scope>NUCLEOTIDE SEQUENCE</scope>
    <source>
        <strain evidence="2">HR1</strain>
    </source>
</reference>
<accession>A0A2Z6SE56</accession>
<dbReference type="GO" id="GO:0008168">
    <property type="term" value="F:methyltransferase activity"/>
    <property type="evidence" value="ECO:0007669"/>
    <property type="project" value="UniProtKB-KW"/>
</dbReference>
<sequence length="312" mass="36671">MSDISHPQHSSSSTPTKNTSTDIVLWKYDNPYANYKHDPERIFLLNGYTLRIHQKLNKIVNITQNTGNLVWDGAYILSKYISYHLLNDFTFRENFHEFKDTAPQTSVHKIRFLELGSGCGLVGLSAWILGGYVVCSELPGEEFEHTKLNIESNVKSILYQQEERSKLEFNPKNKNDLNVKHEKLDIKLCNENITVYPLNWEELPQEFPHLSPFDIILASEIFYLPHFYIPLIKMIKYFSHPITDNFKEKKGLKKTLVLGIYKNRGLGESAFFDIANKFGKMKVIWIDNHWMINEFNNFNNFQEYKMFWLIPF</sequence>
<name>A0A2Z6SE56_9GLOM</name>
<dbReference type="OrthoDB" id="407325at2759"/>
<dbReference type="Gene3D" id="3.40.50.150">
    <property type="entry name" value="Vaccinia Virus protein VP39"/>
    <property type="match status" value="1"/>
</dbReference>
<keyword evidence="2" id="KW-0489">Methyltransferase</keyword>
<gene>
    <name evidence="2" type="ORF">RCL2_002524100</name>
    <name evidence="1" type="ORF">RclHR1_08050006</name>
</gene>
<dbReference type="InterPro" id="IPR019410">
    <property type="entry name" value="Methyltransf_16"/>
</dbReference>
<dbReference type="EMBL" id="BEXD01004210">
    <property type="protein sequence ID" value="GBC08350.1"/>
    <property type="molecule type" value="Genomic_DNA"/>
</dbReference>
<proteinExistence type="predicted"/>